<evidence type="ECO:0000256" key="2">
    <source>
        <dbReference type="ARBA" id="ARBA00022670"/>
    </source>
</evidence>
<dbReference type="InterPro" id="IPR001353">
    <property type="entry name" value="Proteasome_sua/b"/>
</dbReference>
<keyword evidence="5" id="KW-1185">Reference proteome</keyword>
<dbReference type="InterPro" id="IPR029055">
    <property type="entry name" value="Ntn_hydrolases_N"/>
</dbReference>
<evidence type="ECO:0000313" key="5">
    <source>
        <dbReference type="Proteomes" id="UP001281410"/>
    </source>
</evidence>
<comment type="caution">
    <text evidence="4">The sequence shown here is derived from an EMBL/GenBank/DDBJ whole genome shotgun (WGS) entry which is preliminary data.</text>
</comment>
<keyword evidence="2" id="KW-0645">Protease</keyword>
<name>A0AAD9ZKC7_9ROSI</name>
<dbReference type="EMBL" id="JANJYJ010000010">
    <property type="protein sequence ID" value="KAK3183030.1"/>
    <property type="molecule type" value="Genomic_DNA"/>
</dbReference>
<dbReference type="Pfam" id="PF00227">
    <property type="entry name" value="Proteasome"/>
    <property type="match status" value="1"/>
</dbReference>
<dbReference type="PANTHER" id="PTHR32194:SF0">
    <property type="entry name" value="ATP-DEPENDENT PROTEASE SUBUNIT HSLV"/>
    <property type="match status" value="1"/>
</dbReference>
<evidence type="ECO:0008006" key="6">
    <source>
        <dbReference type="Google" id="ProtNLM"/>
    </source>
</evidence>
<dbReference type="InterPro" id="IPR023333">
    <property type="entry name" value="Proteasome_suB-type"/>
</dbReference>
<dbReference type="PANTHER" id="PTHR32194">
    <property type="entry name" value="METALLOPROTEASE TLDD"/>
    <property type="match status" value="1"/>
</dbReference>
<reference evidence="4" key="1">
    <citation type="journal article" date="2023" name="Plant J.">
        <title>Genome sequences and population genomics provide insights into the demographic history, inbreeding, and mutation load of two 'living fossil' tree species of Dipteronia.</title>
        <authorList>
            <person name="Feng Y."/>
            <person name="Comes H.P."/>
            <person name="Chen J."/>
            <person name="Zhu S."/>
            <person name="Lu R."/>
            <person name="Zhang X."/>
            <person name="Li P."/>
            <person name="Qiu J."/>
            <person name="Olsen K.M."/>
            <person name="Qiu Y."/>
        </authorList>
    </citation>
    <scope>NUCLEOTIDE SEQUENCE</scope>
    <source>
        <strain evidence="4">NBL</strain>
    </source>
</reference>
<evidence type="ECO:0000256" key="3">
    <source>
        <dbReference type="ARBA" id="ARBA00022801"/>
    </source>
</evidence>
<proteinExistence type="predicted"/>
<dbReference type="SUPFAM" id="SSF56235">
    <property type="entry name" value="N-terminal nucleophile aminohydrolases (Ntn hydrolases)"/>
    <property type="match status" value="1"/>
</dbReference>
<evidence type="ECO:0000313" key="4">
    <source>
        <dbReference type="EMBL" id="KAK3183030.1"/>
    </source>
</evidence>
<organism evidence="4 5">
    <name type="scientific">Dipteronia sinensis</name>
    <dbReference type="NCBI Taxonomy" id="43782"/>
    <lineage>
        <taxon>Eukaryota</taxon>
        <taxon>Viridiplantae</taxon>
        <taxon>Streptophyta</taxon>
        <taxon>Embryophyta</taxon>
        <taxon>Tracheophyta</taxon>
        <taxon>Spermatophyta</taxon>
        <taxon>Magnoliopsida</taxon>
        <taxon>eudicotyledons</taxon>
        <taxon>Gunneridae</taxon>
        <taxon>Pentapetalae</taxon>
        <taxon>rosids</taxon>
        <taxon>malvids</taxon>
        <taxon>Sapindales</taxon>
        <taxon>Sapindaceae</taxon>
        <taxon>Hippocastanoideae</taxon>
        <taxon>Acereae</taxon>
        <taxon>Dipteronia</taxon>
    </lineage>
</organism>
<keyword evidence="3" id="KW-0378">Hydrolase</keyword>
<keyword evidence="1" id="KW-0963">Cytoplasm</keyword>
<accession>A0AAD9ZKC7</accession>
<dbReference type="GO" id="GO:0005839">
    <property type="term" value="C:proteasome core complex"/>
    <property type="evidence" value="ECO:0007669"/>
    <property type="project" value="InterPro"/>
</dbReference>
<dbReference type="GO" id="GO:0008233">
    <property type="term" value="F:peptidase activity"/>
    <property type="evidence" value="ECO:0007669"/>
    <property type="project" value="UniProtKB-KW"/>
</dbReference>
<gene>
    <name evidence="4" type="ORF">Dsin_030316</name>
</gene>
<dbReference type="AlphaFoldDB" id="A0AAD9ZKC7"/>
<dbReference type="Proteomes" id="UP001281410">
    <property type="component" value="Unassembled WGS sequence"/>
</dbReference>
<evidence type="ECO:0000256" key="1">
    <source>
        <dbReference type="ARBA" id="ARBA00022490"/>
    </source>
</evidence>
<dbReference type="Gene3D" id="3.60.20.10">
    <property type="entry name" value="Glutamine Phosphoribosylpyrophosphate, subunit 1, domain 1"/>
    <property type="match status" value="1"/>
</dbReference>
<sequence length="147" mass="15926">MGTISVTYNGGVVLGTSSGMLLQTGGGQLIIVGGWDKYECGKIYGVGLGGLIEQVCAIRGSGSSYLYEFFDQVWKQRITKQEAEQLVIKALSLATTGVVRTVTINSEGVTTNFYRPGEEFEAHTSLLDLLNAPLLISHSTYEEINHF</sequence>
<dbReference type="GO" id="GO:0005737">
    <property type="term" value="C:cytoplasm"/>
    <property type="evidence" value="ECO:0007669"/>
    <property type="project" value="TreeGrafter"/>
</dbReference>
<dbReference type="GO" id="GO:0051603">
    <property type="term" value="P:proteolysis involved in protein catabolic process"/>
    <property type="evidence" value="ECO:0007669"/>
    <property type="project" value="InterPro"/>
</dbReference>
<protein>
    <recommendedName>
        <fullName evidence="6">Proteasome endopeptidase complex</fullName>
    </recommendedName>
</protein>